<evidence type="ECO:0000313" key="2">
    <source>
        <dbReference type="Proteomes" id="UP000479132"/>
    </source>
</evidence>
<dbReference type="AlphaFoldDB" id="A0A6M1T6D9"/>
<keyword evidence="2" id="KW-1185">Reference proteome</keyword>
<organism evidence="1 2">
    <name type="scientific">Fodinibius halophilus</name>
    <dbReference type="NCBI Taxonomy" id="1736908"/>
    <lineage>
        <taxon>Bacteria</taxon>
        <taxon>Pseudomonadati</taxon>
        <taxon>Balneolota</taxon>
        <taxon>Balneolia</taxon>
        <taxon>Balneolales</taxon>
        <taxon>Balneolaceae</taxon>
        <taxon>Fodinibius</taxon>
    </lineage>
</organism>
<evidence type="ECO:0000313" key="1">
    <source>
        <dbReference type="EMBL" id="NGP88213.1"/>
    </source>
</evidence>
<name>A0A6M1T6D9_9BACT</name>
<gene>
    <name evidence="1" type="ORF">G3569_07590</name>
</gene>
<reference evidence="1 2" key="1">
    <citation type="submission" date="2020-02" db="EMBL/GenBank/DDBJ databases">
        <title>Aliifodinibius halophilus 2W32, complete genome.</title>
        <authorList>
            <person name="Li Y."/>
            <person name="Wu S."/>
        </authorList>
    </citation>
    <scope>NUCLEOTIDE SEQUENCE [LARGE SCALE GENOMIC DNA]</scope>
    <source>
        <strain evidence="1 2">2W32</strain>
    </source>
</reference>
<accession>A0A6M1T6D9</accession>
<dbReference type="RefSeq" id="WP_165267714.1">
    <property type="nucleotide sequence ID" value="NZ_JAALLS010000008.1"/>
</dbReference>
<sequence length="301" mass="34516">MFFVTFEHSPKHLSSLAQADSLIQTELSNFNIRQQQVRVSTIPVNPDFKRKKYHLGVPFQFSKTHFHAELNNRLHPYNVETPAHVTFPQEDMNIHLLYKETVIRTISLQTDPDLAYSRDQASLMIVFDEMPGESTIEQVQQYGEPIPIVLKINNPMQANEWRKRLGSRYNRIIFWLQNSNGTDLIKSNRSKAIDKLNQLQQVLPQAMMLYFSRSDESSADVKKEIIAKTKMTFVNGSNALILHHEMGKAVFFDKLESLQSPKSRSIALISGNTTTLNWLNQKLPELKKSGISIIPPPKANL</sequence>
<comment type="caution">
    <text evidence="1">The sequence shown here is derived from an EMBL/GenBank/DDBJ whole genome shotgun (WGS) entry which is preliminary data.</text>
</comment>
<proteinExistence type="predicted"/>
<dbReference type="Proteomes" id="UP000479132">
    <property type="component" value="Unassembled WGS sequence"/>
</dbReference>
<dbReference type="EMBL" id="JAALLS010000008">
    <property type="protein sequence ID" value="NGP88213.1"/>
    <property type="molecule type" value="Genomic_DNA"/>
</dbReference>
<protein>
    <submittedName>
        <fullName evidence="1">Uncharacterized protein</fullName>
    </submittedName>
</protein>